<dbReference type="eggNOG" id="ENOG502TESQ">
    <property type="taxonomic scope" value="Eukaryota"/>
</dbReference>
<reference evidence="1" key="3">
    <citation type="submission" date="2025-09" db="UniProtKB">
        <authorList>
            <consortium name="Ensembl"/>
        </authorList>
    </citation>
    <scope>IDENTIFICATION</scope>
</reference>
<dbReference type="HOGENOM" id="CLU_2290691_0_0_1"/>
<organism evidence="1 2">
    <name type="scientific">Nomascus leucogenys</name>
    <name type="common">Northern white-cheeked gibbon</name>
    <name type="synonym">Hylobates leucogenys</name>
    <dbReference type="NCBI Taxonomy" id="61853"/>
    <lineage>
        <taxon>Eukaryota</taxon>
        <taxon>Metazoa</taxon>
        <taxon>Chordata</taxon>
        <taxon>Craniata</taxon>
        <taxon>Vertebrata</taxon>
        <taxon>Euteleostomi</taxon>
        <taxon>Mammalia</taxon>
        <taxon>Eutheria</taxon>
        <taxon>Euarchontoglires</taxon>
        <taxon>Primates</taxon>
        <taxon>Haplorrhini</taxon>
        <taxon>Catarrhini</taxon>
        <taxon>Hylobatidae</taxon>
        <taxon>Nomascus</taxon>
    </lineage>
</organism>
<dbReference type="EMBL" id="ADFV01092632">
    <property type="status" value="NOT_ANNOTATED_CDS"/>
    <property type="molecule type" value="Genomic_DNA"/>
</dbReference>
<dbReference type="Ensembl" id="ENSNLET00000010698.2">
    <property type="protein sequence ID" value="ENSNLEP00000010198.2"/>
    <property type="gene ID" value="ENSNLEG00000008383.2"/>
</dbReference>
<dbReference type="EMBL" id="ADFV01092627">
    <property type="status" value="NOT_ANNOTATED_CDS"/>
    <property type="molecule type" value="Genomic_DNA"/>
</dbReference>
<dbReference type="AlphaFoldDB" id="G1RAF1"/>
<evidence type="ECO:0000313" key="1">
    <source>
        <dbReference type="Ensembl" id="ENSNLEP00000010198.2"/>
    </source>
</evidence>
<accession>G1RAF1</accession>
<dbReference type="EMBL" id="ADFV01092629">
    <property type="status" value="NOT_ANNOTATED_CDS"/>
    <property type="molecule type" value="Genomic_DNA"/>
</dbReference>
<dbReference type="EMBL" id="ADFV01092631">
    <property type="status" value="NOT_ANNOTATED_CDS"/>
    <property type="molecule type" value="Genomic_DNA"/>
</dbReference>
<reference evidence="1" key="2">
    <citation type="submission" date="2025-08" db="UniProtKB">
        <authorList>
            <consortium name="Ensembl"/>
        </authorList>
    </citation>
    <scope>IDENTIFICATION</scope>
</reference>
<dbReference type="EMBL" id="ADFV01092630">
    <property type="status" value="NOT_ANNOTATED_CDS"/>
    <property type="molecule type" value="Genomic_DNA"/>
</dbReference>
<protein>
    <submittedName>
        <fullName evidence="1">Uncharacterized protein</fullName>
    </submittedName>
</protein>
<dbReference type="Proteomes" id="UP000001073">
    <property type="component" value="Chromosome 10"/>
</dbReference>
<dbReference type="OMA" id="CHRWSFL"/>
<proteinExistence type="predicted"/>
<name>G1RAF1_NOMLE</name>
<dbReference type="EMBL" id="ADFV01092628">
    <property type="status" value="NOT_ANNOTATED_CDS"/>
    <property type="molecule type" value="Genomic_DNA"/>
</dbReference>
<reference evidence="1 2" key="1">
    <citation type="submission" date="2012-10" db="EMBL/GenBank/DDBJ databases">
        <authorList>
            <consortium name="Gibbon Genome Sequencing Consortium"/>
        </authorList>
    </citation>
    <scope>NUCLEOTIDE SEQUENCE [LARGE SCALE GENOMIC DNA]</scope>
</reference>
<sequence>MTRDTVWWERLLETRPKMGRPQPHSCVQMQGVLARAVRDGLCHRWSFLRLPEADGPPRPASARLPAPCSGDFIAPRPGSPLGSQVGVFTSDLWCGISCSNQSHVTCFVQ</sequence>
<dbReference type="GeneTree" id="ENSGT00410000028631"/>
<dbReference type="InParanoid" id="G1RAF1"/>
<keyword evidence="2" id="KW-1185">Reference proteome</keyword>
<evidence type="ECO:0000313" key="2">
    <source>
        <dbReference type="Proteomes" id="UP000001073"/>
    </source>
</evidence>